<dbReference type="SUPFAM" id="SSF53850">
    <property type="entry name" value="Periplasmic binding protein-like II"/>
    <property type="match status" value="1"/>
</dbReference>
<dbReference type="Pfam" id="PF03466">
    <property type="entry name" value="LysR_substrate"/>
    <property type="match status" value="1"/>
</dbReference>
<dbReference type="PANTHER" id="PTHR30537:SF10">
    <property type="entry name" value="TRANSCRIPTIONAL REGULATOR-RELATED"/>
    <property type="match status" value="1"/>
</dbReference>
<feature type="domain" description="HTH lysR-type" evidence="5">
    <location>
        <begin position="27"/>
        <end position="84"/>
    </location>
</feature>
<dbReference type="PROSITE" id="PS50931">
    <property type="entry name" value="HTH_LYSR"/>
    <property type="match status" value="1"/>
</dbReference>
<dbReference type="PANTHER" id="PTHR30537">
    <property type="entry name" value="HTH-TYPE TRANSCRIPTIONAL REGULATOR"/>
    <property type="match status" value="1"/>
</dbReference>
<dbReference type="Gene3D" id="3.40.190.290">
    <property type="match status" value="1"/>
</dbReference>
<keyword evidence="2" id="KW-0805">Transcription regulation</keyword>
<dbReference type="Proteomes" id="UP000310016">
    <property type="component" value="Unassembled WGS sequence"/>
</dbReference>
<dbReference type="FunFam" id="1.10.10.10:FF:000001">
    <property type="entry name" value="LysR family transcriptional regulator"/>
    <property type="match status" value="1"/>
</dbReference>
<reference evidence="6 7" key="1">
    <citation type="submission" date="2019-04" db="EMBL/GenBank/DDBJ databases">
        <title>Chitiniphilus eburnea sp. nov., a novel chitinolytic bacterium isolated from aquaculture sludge.</title>
        <authorList>
            <person name="Sheng M."/>
        </authorList>
    </citation>
    <scope>NUCLEOTIDE SEQUENCE [LARGE SCALE GENOMIC DNA]</scope>
    <source>
        <strain evidence="6 7">HX-2-15</strain>
    </source>
</reference>
<dbReference type="Gene3D" id="1.10.10.10">
    <property type="entry name" value="Winged helix-like DNA-binding domain superfamily/Winged helix DNA-binding domain"/>
    <property type="match status" value="1"/>
</dbReference>
<protein>
    <submittedName>
        <fullName evidence="6">LysR family transcriptional regulator</fullName>
    </submittedName>
</protein>
<dbReference type="SUPFAM" id="SSF46785">
    <property type="entry name" value="Winged helix' DNA-binding domain"/>
    <property type="match status" value="1"/>
</dbReference>
<dbReference type="PRINTS" id="PR00039">
    <property type="entry name" value="HTHLYSR"/>
</dbReference>
<keyword evidence="7" id="KW-1185">Reference proteome</keyword>
<comment type="caution">
    <text evidence="6">The sequence shown here is derived from an EMBL/GenBank/DDBJ whole genome shotgun (WGS) entry which is preliminary data.</text>
</comment>
<evidence type="ECO:0000256" key="4">
    <source>
        <dbReference type="ARBA" id="ARBA00023163"/>
    </source>
</evidence>
<organism evidence="6 7">
    <name type="scientific">Chitiniphilus eburneus</name>
    <dbReference type="NCBI Taxonomy" id="2571148"/>
    <lineage>
        <taxon>Bacteria</taxon>
        <taxon>Pseudomonadati</taxon>
        <taxon>Pseudomonadota</taxon>
        <taxon>Betaproteobacteria</taxon>
        <taxon>Neisseriales</taxon>
        <taxon>Chitinibacteraceae</taxon>
        <taxon>Chitiniphilus</taxon>
    </lineage>
</organism>
<dbReference type="InterPro" id="IPR000847">
    <property type="entry name" value="LysR_HTH_N"/>
</dbReference>
<gene>
    <name evidence="6" type="ORF">FAZ21_04605</name>
</gene>
<dbReference type="CDD" id="cd08422">
    <property type="entry name" value="PBP2_CrgA_like"/>
    <property type="match status" value="1"/>
</dbReference>
<accession>A0A4U0Q8L9</accession>
<evidence type="ECO:0000256" key="2">
    <source>
        <dbReference type="ARBA" id="ARBA00023015"/>
    </source>
</evidence>
<dbReference type="AlphaFoldDB" id="A0A4U0Q8L9"/>
<evidence type="ECO:0000256" key="3">
    <source>
        <dbReference type="ARBA" id="ARBA00023125"/>
    </source>
</evidence>
<dbReference type="InterPro" id="IPR036388">
    <property type="entry name" value="WH-like_DNA-bd_sf"/>
</dbReference>
<proteinExistence type="inferred from homology"/>
<dbReference type="GO" id="GO:0003700">
    <property type="term" value="F:DNA-binding transcription factor activity"/>
    <property type="evidence" value="ECO:0007669"/>
    <property type="project" value="InterPro"/>
</dbReference>
<dbReference type="InterPro" id="IPR058163">
    <property type="entry name" value="LysR-type_TF_proteobact-type"/>
</dbReference>
<dbReference type="InterPro" id="IPR005119">
    <property type="entry name" value="LysR_subst-bd"/>
</dbReference>
<dbReference type="Pfam" id="PF00126">
    <property type="entry name" value="HTH_1"/>
    <property type="match status" value="1"/>
</dbReference>
<name>A0A4U0Q8L9_9NEIS</name>
<evidence type="ECO:0000256" key="1">
    <source>
        <dbReference type="ARBA" id="ARBA00009437"/>
    </source>
</evidence>
<evidence type="ECO:0000313" key="7">
    <source>
        <dbReference type="Proteomes" id="UP000310016"/>
    </source>
</evidence>
<evidence type="ECO:0000259" key="5">
    <source>
        <dbReference type="PROSITE" id="PS50931"/>
    </source>
</evidence>
<dbReference type="InterPro" id="IPR036390">
    <property type="entry name" value="WH_DNA-bd_sf"/>
</dbReference>
<dbReference type="OrthoDB" id="9178040at2"/>
<keyword evidence="3" id="KW-0238">DNA-binding</keyword>
<sequence>MQINDNRLQIVFTVKPMETMASDHLEQQLQWAVTFATVVAQGSFTRAAEALGCTKAAVSKRITQLEAALGTQLLYRTTRRLALTEAGRVYLTHCGDWPERVAAAQRAVAEVGGKVAGTVRLSVPTSFGGVFMARALLAFREHCPEVAVELDLSAIPRDLEAEGYDLAIRLNLAPPERLVSRPLAVLRDWVVASPAAVATHGLPAQPAALADWPCLTNHHFREPEHWAFERDGTLLAVNVTGPWRANDYSLLRNLALGGAGAARVPSYLVAADVAEGRLLRLLPAFDLPAQPMYFVYPRRLPQPAKVRVLIDFLADWFAQPAQAALLGLRSVGDKG</sequence>
<keyword evidence="4" id="KW-0804">Transcription</keyword>
<dbReference type="GO" id="GO:0043565">
    <property type="term" value="F:sequence-specific DNA binding"/>
    <property type="evidence" value="ECO:0007669"/>
    <property type="project" value="TreeGrafter"/>
</dbReference>
<evidence type="ECO:0000313" key="6">
    <source>
        <dbReference type="EMBL" id="TJZ77609.1"/>
    </source>
</evidence>
<dbReference type="EMBL" id="SUMF01000002">
    <property type="protein sequence ID" value="TJZ77609.1"/>
    <property type="molecule type" value="Genomic_DNA"/>
</dbReference>
<comment type="similarity">
    <text evidence="1">Belongs to the LysR transcriptional regulatory family.</text>
</comment>
<dbReference type="GO" id="GO:0006351">
    <property type="term" value="P:DNA-templated transcription"/>
    <property type="evidence" value="ECO:0007669"/>
    <property type="project" value="TreeGrafter"/>
</dbReference>